<dbReference type="EMBL" id="JAXOJX010000006">
    <property type="protein sequence ID" value="MDZ5456173.1"/>
    <property type="molecule type" value="Genomic_DNA"/>
</dbReference>
<organism evidence="1 2">
    <name type="scientific">Azohydromonas lata</name>
    <dbReference type="NCBI Taxonomy" id="45677"/>
    <lineage>
        <taxon>Bacteria</taxon>
        <taxon>Pseudomonadati</taxon>
        <taxon>Pseudomonadota</taxon>
        <taxon>Betaproteobacteria</taxon>
        <taxon>Burkholderiales</taxon>
        <taxon>Sphaerotilaceae</taxon>
        <taxon>Azohydromonas</taxon>
    </lineage>
</organism>
<keyword evidence="2" id="KW-1185">Reference proteome</keyword>
<evidence type="ECO:0000313" key="1">
    <source>
        <dbReference type="EMBL" id="MDZ5456173.1"/>
    </source>
</evidence>
<comment type="caution">
    <text evidence="1">The sequence shown here is derived from an EMBL/GenBank/DDBJ whole genome shotgun (WGS) entry which is preliminary data.</text>
</comment>
<accession>A0ABU5IB27</accession>
<protein>
    <recommendedName>
        <fullName evidence="3">Lysozyme inhibitor LprI N-terminal domain-containing protein</fullName>
    </recommendedName>
</protein>
<reference evidence="1 2" key="1">
    <citation type="submission" date="2023-11" db="EMBL/GenBank/DDBJ databases">
        <title>Draft genome of Azohydromonas lata strain H1 (DSM1123), a polyhydroxyalkanoate producer.</title>
        <authorList>
            <person name="Traversa D."/>
            <person name="D'Addabbo P."/>
            <person name="Pazzani C."/>
            <person name="Manzari C."/>
            <person name="Chiara M."/>
            <person name="Scrascia M."/>
        </authorList>
    </citation>
    <scope>NUCLEOTIDE SEQUENCE [LARGE SCALE GENOMIC DNA]</scope>
    <source>
        <strain evidence="1 2">H1</strain>
    </source>
</reference>
<evidence type="ECO:0000313" key="2">
    <source>
        <dbReference type="Proteomes" id="UP001293718"/>
    </source>
</evidence>
<name>A0ABU5IB27_9BURK</name>
<gene>
    <name evidence="1" type="ORF">SM757_06270</name>
</gene>
<dbReference type="Proteomes" id="UP001293718">
    <property type="component" value="Unassembled WGS sequence"/>
</dbReference>
<dbReference type="RefSeq" id="WP_322464799.1">
    <property type="nucleotide sequence ID" value="NZ_JAXOJX010000006.1"/>
</dbReference>
<proteinExistence type="predicted"/>
<sequence>MLSIRLSFFLLASISVPGVGFCKNHCDAGNIGSLLCSDATIMKLDADLNFAWKNLPCSKQQKTEFLKEQKFWLRERNNCRNEINIRTCLIDKYQSRIFFLNSLQSCDSVSRSYKYGFTDSWYVIKHTDLYLGSTVVIAGSAAPDSCTSGTIPATGILKAMRRNEQDIRIIFKSLSSEQRKFLCTSEPFSHYEGMIKRNAKGVYLYLNNLLGEPL</sequence>
<evidence type="ECO:0008006" key="3">
    <source>
        <dbReference type="Google" id="ProtNLM"/>
    </source>
</evidence>